<reference evidence="2" key="1">
    <citation type="submission" date="2020-05" db="EMBL/GenBank/DDBJ databases">
        <authorList>
            <person name="Chiriac C."/>
            <person name="Salcher M."/>
            <person name="Ghai R."/>
            <person name="Kavagutti S V."/>
        </authorList>
    </citation>
    <scope>NUCLEOTIDE SEQUENCE</scope>
</reference>
<keyword evidence="1" id="KW-0812">Transmembrane</keyword>
<evidence type="ECO:0000313" key="2">
    <source>
        <dbReference type="EMBL" id="CAB4681396.1"/>
    </source>
</evidence>
<dbReference type="AlphaFoldDB" id="A0A6J6N5I6"/>
<feature type="transmembrane region" description="Helical" evidence="1">
    <location>
        <begin position="152"/>
        <end position="176"/>
    </location>
</feature>
<proteinExistence type="predicted"/>
<accession>A0A6J6N5I6</accession>
<evidence type="ECO:0000256" key="1">
    <source>
        <dbReference type="SAM" id="Phobius"/>
    </source>
</evidence>
<feature type="transmembrane region" description="Helical" evidence="1">
    <location>
        <begin position="20"/>
        <end position="38"/>
    </location>
</feature>
<gene>
    <name evidence="2" type="ORF">UFOPK2373_00277</name>
</gene>
<protein>
    <submittedName>
        <fullName evidence="2">Unannotated protein</fullName>
    </submittedName>
</protein>
<keyword evidence="1" id="KW-0472">Membrane</keyword>
<keyword evidence="1" id="KW-1133">Transmembrane helix</keyword>
<name>A0A6J6N5I6_9ZZZZ</name>
<sequence length="197" mass="21986">MEFVTKAIKLTTSVRRIFKILSILFGLLALSPIVFGIVSNFLPSEARAYSNSYSTNMSFMLTQVFATAFTFVALDYLLKPRIRDLKEVLGFEQNRDVVSALIGSYTRNLRQNSVFLFVVSSGFVVSALWQLATAVQWTSLPHISSTSQPLDVVYFLLAFQPFLTALVLISLAIFLLGQAKRLRAGLAKLETPNIHLN</sequence>
<organism evidence="2">
    <name type="scientific">freshwater metagenome</name>
    <dbReference type="NCBI Taxonomy" id="449393"/>
    <lineage>
        <taxon>unclassified sequences</taxon>
        <taxon>metagenomes</taxon>
        <taxon>ecological metagenomes</taxon>
    </lineage>
</organism>
<feature type="transmembrane region" description="Helical" evidence="1">
    <location>
        <begin position="58"/>
        <end position="78"/>
    </location>
</feature>
<dbReference type="EMBL" id="CAEZXL010000028">
    <property type="protein sequence ID" value="CAB4681396.1"/>
    <property type="molecule type" value="Genomic_DNA"/>
</dbReference>
<feature type="transmembrane region" description="Helical" evidence="1">
    <location>
        <begin position="114"/>
        <end position="132"/>
    </location>
</feature>